<dbReference type="SUPFAM" id="SSF54236">
    <property type="entry name" value="Ubiquitin-like"/>
    <property type="match status" value="2"/>
</dbReference>
<evidence type="ECO:0000259" key="1">
    <source>
        <dbReference type="PROSITE" id="PS50053"/>
    </source>
</evidence>
<dbReference type="EMBL" id="ML977315">
    <property type="protein sequence ID" value="KAF2119768.1"/>
    <property type="molecule type" value="Genomic_DNA"/>
</dbReference>
<dbReference type="Gene3D" id="3.10.20.90">
    <property type="entry name" value="Phosphatidylinositol 3-kinase Catalytic Subunit, Chain A, domain 1"/>
    <property type="match status" value="2"/>
</dbReference>
<dbReference type="InterPro" id="IPR000626">
    <property type="entry name" value="Ubiquitin-like_dom"/>
</dbReference>
<dbReference type="InterPro" id="IPR015496">
    <property type="entry name" value="Ubiquilin"/>
</dbReference>
<dbReference type="PROSITE" id="PS50053">
    <property type="entry name" value="UBIQUITIN_2"/>
    <property type="match status" value="2"/>
</dbReference>
<dbReference type="Pfam" id="PF00240">
    <property type="entry name" value="ubiquitin"/>
    <property type="match status" value="2"/>
</dbReference>
<protein>
    <recommendedName>
        <fullName evidence="1">Ubiquitin-like domain-containing protein</fullName>
    </recommendedName>
</protein>
<dbReference type="PANTHER" id="PTHR10677">
    <property type="entry name" value="UBIQUILIN"/>
    <property type="match status" value="1"/>
</dbReference>
<name>A0A6A5ZMT0_9PLEO</name>
<organism evidence="2 3">
    <name type="scientific">Lophiotrema nucula</name>
    <dbReference type="NCBI Taxonomy" id="690887"/>
    <lineage>
        <taxon>Eukaryota</taxon>
        <taxon>Fungi</taxon>
        <taxon>Dikarya</taxon>
        <taxon>Ascomycota</taxon>
        <taxon>Pezizomycotina</taxon>
        <taxon>Dothideomycetes</taxon>
        <taxon>Pleosporomycetidae</taxon>
        <taxon>Pleosporales</taxon>
        <taxon>Lophiotremataceae</taxon>
        <taxon>Lophiotrema</taxon>
    </lineage>
</organism>
<reference evidence="2" key="1">
    <citation type="journal article" date="2020" name="Stud. Mycol.">
        <title>101 Dothideomycetes genomes: a test case for predicting lifestyles and emergence of pathogens.</title>
        <authorList>
            <person name="Haridas S."/>
            <person name="Albert R."/>
            <person name="Binder M."/>
            <person name="Bloem J."/>
            <person name="Labutti K."/>
            <person name="Salamov A."/>
            <person name="Andreopoulos B."/>
            <person name="Baker S."/>
            <person name="Barry K."/>
            <person name="Bills G."/>
            <person name="Bluhm B."/>
            <person name="Cannon C."/>
            <person name="Castanera R."/>
            <person name="Culley D."/>
            <person name="Daum C."/>
            <person name="Ezra D."/>
            <person name="Gonzalez J."/>
            <person name="Henrissat B."/>
            <person name="Kuo A."/>
            <person name="Liang C."/>
            <person name="Lipzen A."/>
            <person name="Lutzoni F."/>
            <person name="Magnuson J."/>
            <person name="Mondo S."/>
            <person name="Nolan M."/>
            <person name="Ohm R."/>
            <person name="Pangilinan J."/>
            <person name="Park H.-J."/>
            <person name="Ramirez L."/>
            <person name="Alfaro M."/>
            <person name="Sun H."/>
            <person name="Tritt A."/>
            <person name="Yoshinaga Y."/>
            <person name="Zwiers L.-H."/>
            <person name="Turgeon B."/>
            <person name="Goodwin S."/>
            <person name="Spatafora J."/>
            <person name="Crous P."/>
            <person name="Grigoriev I."/>
        </authorList>
    </citation>
    <scope>NUCLEOTIDE SEQUENCE</scope>
    <source>
        <strain evidence="2">CBS 627.86</strain>
    </source>
</reference>
<keyword evidence="3" id="KW-1185">Reference proteome</keyword>
<dbReference type="GO" id="GO:0005829">
    <property type="term" value="C:cytosol"/>
    <property type="evidence" value="ECO:0007669"/>
    <property type="project" value="TreeGrafter"/>
</dbReference>
<gene>
    <name evidence="2" type="ORF">BDV96DRAFT_568177</name>
</gene>
<dbReference type="AlphaFoldDB" id="A0A6A5ZMT0"/>
<sequence>MNEKSALEAQESFDFLYVEEATAEGGESRRINFRTSQTVEALKRVIAAELRVQHDWSKLDLVSAGRELTELGKTLESYGIFDGDTVFYARDTTTTARPPAYSPPTTTGVRTLDNVMFKDLHGKTLTLHGIPVTWTVKQMRYKLGIEKHLSDQVEDYRFIYNGKQLVDENNLELYQLTEGCTIQIVLRLPGGIVR</sequence>
<feature type="domain" description="Ubiquitin-like" evidence="1">
    <location>
        <begin position="16"/>
        <end position="86"/>
    </location>
</feature>
<evidence type="ECO:0000313" key="3">
    <source>
        <dbReference type="Proteomes" id="UP000799770"/>
    </source>
</evidence>
<evidence type="ECO:0000313" key="2">
    <source>
        <dbReference type="EMBL" id="KAF2119768.1"/>
    </source>
</evidence>
<feature type="domain" description="Ubiquitin-like" evidence="1">
    <location>
        <begin position="113"/>
        <end position="191"/>
    </location>
</feature>
<dbReference type="GO" id="GO:0006511">
    <property type="term" value="P:ubiquitin-dependent protein catabolic process"/>
    <property type="evidence" value="ECO:0007669"/>
    <property type="project" value="TreeGrafter"/>
</dbReference>
<accession>A0A6A5ZMT0</accession>
<dbReference type="PANTHER" id="PTHR10677:SF3">
    <property type="entry name" value="FI07626P-RELATED"/>
    <property type="match status" value="1"/>
</dbReference>
<proteinExistence type="predicted"/>
<dbReference type="GO" id="GO:0031593">
    <property type="term" value="F:polyubiquitin modification-dependent protein binding"/>
    <property type="evidence" value="ECO:0007669"/>
    <property type="project" value="TreeGrafter"/>
</dbReference>
<dbReference type="InterPro" id="IPR029071">
    <property type="entry name" value="Ubiquitin-like_domsf"/>
</dbReference>
<dbReference type="SMART" id="SM00213">
    <property type="entry name" value="UBQ"/>
    <property type="match status" value="2"/>
</dbReference>
<dbReference type="OrthoDB" id="428577at2759"/>
<dbReference type="Proteomes" id="UP000799770">
    <property type="component" value="Unassembled WGS sequence"/>
</dbReference>
<dbReference type="CDD" id="cd17039">
    <property type="entry name" value="Ubl_ubiquitin_like"/>
    <property type="match status" value="2"/>
</dbReference>